<comment type="caution">
    <text evidence="6">The sequence shown here is derived from an EMBL/GenBank/DDBJ whole genome shotgun (WGS) entry which is preliminary data.</text>
</comment>
<dbReference type="GO" id="GO:0097163">
    <property type="term" value="F:sulfur carrier activity"/>
    <property type="evidence" value="ECO:0007669"/>
    <property type="project" value="TreeGrafter"/>
</dbReference>
<proteinExistence type="inferred from homology"/>
<evidence type="ECO:0000256" key="4">
    <source>
        <dbReference type="PIRNR" id="PIRNR006223"/>
    </source>
</evidence>
<keyword evidence="3 4" id="KW-0808">Transferase</keyword>
<dbReference type="EMBL" id="QDDL01000001">
    <property type="protein sequence ID" value="PVZ71479.1"/>
    <property type="molecule type" value="Genomic_DNA"/>
</dbReference>
<dbReference type="GO" id="GO:0002143">
    <property type="term" value="P:tRNA wobble position uridine thiolation"/>
    <property type="evidence" value="ECO:0007669"/>
    <property type="project" value="TreeGrafter"/>
</dbReference>
<protein>
    <recommendedName>
        <fullName evidence="4">Sulfurtransferase</fullName>
        <ecNumber evidence="4">2.8.1.-</ecNumber>
    </recommendedName>
</protein>
<gene>
    <name evidence="6" type="ORF">DC094_00040</name>
</gene>
<dbReference type="EC" id="2.8.1.-" evidence="4"/>
<comment type="function">
    <text evidence="4">Part of a sulfur-relay system.</text>
</comment>
<dbReference type="PIRSF" id="PIRSF006223">
    <property type="entry name" value="DsrC_TusE"/>
    <property type="match status" value="1"/>
</dbReference>
<evidence type="ECO:0000256" key="2">
    <source>
        <dbReference type="ARBA" id="ARBA00022490"/>
    </source>
</evidence>
<accession>A0A2V1GYH3</accession>
<dbReference type="PANTHER" id="PTHR37010:SF1">
    <property type="entry name" value="SULFURTRANSFERASE TUSE"/>
    <property type="match status" value="1"/>
</dbReference>
<dbReference type="RefSeq" id="WP_116685068.1">
    <property type="nucleotide sequence ID" value="NZ_CAWNYD010000001.1"/>
</dbReference>
<dbReference type="SUPFAM" id="SSF69721">
    <property type="entry name" value="DsrC, the gamma subunit of dissimilatory sulfite reductase"/>
    <property type="match status" value="1"/>
</dbReference>
<comment type="subcellular location">
    <subcellularLocation>
        <location evidence="1">Cytoplasm</location>
    </subcellularLocation>
</comment>
<sequence>MTLLVNQQTIETDPEGYLLDLKIWDQQVATAIAEQEGIALTENHWEIIHFMRDFYQTYDTTPAVRALVKAVKEKYGPEKGSSSYLFKLFPEGPAKQASKLAGLPKPARCL</sequence>
<keyword evidence="7" id="KW-1185">Reference proteome</keyword>
<dbReference type="Proteomes" id="UP000244906">
    <property type="component" value="Unassembled WGS sequence"/>
</dbReference>
<dbReference type="Gene3D" id="1.10.10.370">
    <property type="entry name" value="DsrC-like protein, C-terminal domain"/>
    <property type="match status" value="1"/>
</dbReference>
<comment type="similarity">
    <text evidence="4">Belongs to the dsrC/tusE family.</text>
</comment>
<dbReference type="OrthoDB" id="9786347at2"/>
<dbReference type="GO" id="GO:0005737">
    <property type="term" value="C:cytoplasm"/>
    <property type="evidence" value="ECO:0007669"/>
    <property type="project" value="UniProtKB-SubCell"/>
</dbReference>
<dbReference type="Gene3D" id="3.30.1420.10">
    <property type="match status" value="1"/>
</dbReference>
<keyword evidence="2" id="KW-0963">Cytoplasm</keyword>
<dbReference type="FunFam" id="1.10.10.370:FF:000001">
    <property type="entry name" value="Sulfurtransferase"/>
    <property type="match status" value="1"/>
</dbReference>
<feature type="active site" description="Cysteine persulfide intermediate" evidence="5">
    <location>
        <position position="109"/>
    </location>
</feature>
<dbReference type="GO" id="GO:0016740">
    <property type="term" value="F:transferase activity"/>
    <property type="evidence" value="ECO:0007669"/>
    <property type="project" value="UniProtKB-KW"/>
</dbReference>
<dbReference type="AlphaFoldDB" id="A0A2V1GYH3"/>
<evidence type="ECO:0000256" key="3">
    <source>
        <dbReference type="ARBA" id="ARBA00022679"/>
    </source>
</evidence>
<evidence type="ECO:0000256" key="1">
    <source>
        <dbReference type="ARBA" id="ARBA00004496"/>
    </source>
</evidence>
<organism evidence="6 7">
    <name type="scientific">Pelagibaculum spongiae</name>
    <dbReference type="NCBI Taxonomy" id="2080658"/>
    <lineage>
        <taxon>Bacteria</taxon>
        <taxon>Pseudomonadati</taxon>
        <taxon>Pseudomonadota</taxon>
        <taxon>Gammaproteobacteria</taxon>
        <taxon>Oceanospirillales</taxon>
        <taxon>Pelagibaculum</taxon>
    </lineage>
</organism>
<evidence type="ECO:0000313" key="7">
    <source>
        <dbReference type="Proteomes" id="UP000244906"/>
    </source>
</evidence>
<dbReference type="InterPro" id="IPR007453">
    <property type="entry name" value="DsrC/TusE"/>
</dbReference>
<evidence type="ECO:0000256" key="5">
    <source>
        <dbReference type="PIRSR" id="PIRSR006223-50"/>
    </source>
</evidence>
<name>A0A2V1GYH3_9GAMM</name>
<dbReference type="NCBIfam" id="TIGR03342">
    <property type="entry name" value="dsrC_tusE_dsvC"/>
    <property type="match status" value="1"/>
</dbReference>
<dbReference type="PANTHER" id="PTHR37010">
    <property type="entry name" value="SULFURTRANSFERASE TUSE"/>
    <property type="match status" value="1"/>
</dbReference>
<dbReference type="Pfam" id="PF04358">
    <property type="entry name" value="DsrC"/>
    <property type="match status" value="1"/>
</dbReference>
<dbReference type="InterPro" id="IPR043163">
    <property type="entry name" value="DsrC-like_N"/>
</dbReference>
<dbReference type="InterPro" id="IPR042072">
    <property type="entry name" value="DsrC-like_C"/>
</dbReference>
<evidence type="ECO:0000313" key="6">
    <source>
        <dbReference type="EMBL" id="PVZ71479.1"/>
    </source>
</evidence>
<dbReference type="InterPro" id="IPR025526">
    <property type="entry name" value="DsrC-like_dom_sf"/>
</dbReference>
<reference evidence="6 7" key="1">
    <citation type="submission" date="2018-04" db="EMBL/GenBank/DDBJ databases">
        <title>Thalassorhabdus spongiae gen. nov., sp. nov., isolated from a marine sponge in South-West Iceland.</title>
        <authorList>
            <person name="Knobloch S."/>
            <person name="Daussin A."/>
            <person name="Johannsson R."/>
            <person name="Marteinsson V.T."/>
        </authorList>
    </citation>
    <scope>NUCLEOTIDE SEQUENCE [LARGE SCALE GENOMIC DNA]</scope>
    <source>
        <strain evidence="6 7">Hp12</strain>
    </source>
</reference>